<dbReference type="Proteomes" id="UP001066276">
    <property type="component" value="Chromosome 11"/>
</dbReference>
<accession>A0AAV7LET2</accession>
<feature type="compositionally biased region" description="Basic and acidic residues" evidence="1">
    <location>
        <begin position="46"/>
        <end position="60"/>
    </location>
</feature>
<feature type="compositionally biased region" description="Gly residues" evidence="1">
    <location>
        <begin position="118"/>
        <end position="129"/>
    </location>
</feature>
<gene>
    <name evidence="2" type="ORF">NDU88_002148</name>
</gene>
<feature type="compositionally biased region" description="Basic residues" evidence="1">
    <location>
        <begin position="8"/>
        <end position="23"/>
    </location>
</feature>
<evidence type="ECO:0000256" key="1">
    <source>
        <dbReference type="SAM" id="MobiDB-lite"/>
    </source>
</evidence>
<dbReference type="EMBL" id="JANPWB010000015">
    <property type="protein sequence ID" value="KAJ1088994.1"/>
    <property type="molecule type" value="Genomic_DNA"/>
</dbReference>
<name>A0AAV7LET2_PLEWA</name>
<reference evidence="2" key="1">
    <citation type="journal article" date="2022" name="bioRxiv">
        <title>Sequencing and chromosome-scale assembly of the giantPleurodeles waltlgenome.</title>
        <authorList>
            <person name="Brown T."/>
            <person name="Elewa A."/>
            <person name="Iarovenko S."/>
            <person name="Subramanian E."/>
            <person name="Araus A.J."/>
            <person name="Petzold A."/>
            <person name="Susuki M."/>
            <person name="Suzuki K.-i.T."/>
            <person name="Hayashi T."/>
            <person name="Toyoda A."/>
            <person name="Oliveira C."/>
            <person name="Osipova E."/>
            <person name="Leigh N.D."/>
            <person name="Simon A."/>
            <person name="Yun M.H."/>
        </authorList>
    </citation>
    <scope>NUCLEOTIDE SEQUENCE</scope>
    <source>
        <strain evidence="2">20211129_DDA</strain>
        <tissue evidence="2">Liver</tissue>
    </source>
</reference>
<evidence type="ECO:0000313" key="3">
    <source>
        <dbReference type="Proteomes" id="UP001066276"/>
    </source>
</evidence>
<evidence type="ECO:0000313" key="2">
    <source>
        <dbReference type="EMBL" id="KAJ1088994.1"/>
    </source>
</evidence>
<dbReference type="AlphaFoldDB" id="A0AAV7LET2"/>
<comment type="caution">
    <text evidence="2">The sequence shown here is derived from an EMBL/GenBank/DDBJ whole genome shotgun (WGS) entry which is preliminary data.</text>
</comment>
<sequence length="138" mass="14803">MDLDSHTGRGRKAYRKRKGKSRLRAPSEAVRSPKLRSPVRSSVPGQRERQREAGCSRDITRQVQVYRRGREPPSTVLPHPPAARASNARHTSGSTPAVEGLPGGENLEATRTILEPGKGPGGSGSCGDLGGRRCNNGE</sequence>
<proteinExistence type="predicted"/>
<protein>
    <submittedName>
        <fullName evidence="2">Uncharacterized protein</fullName>
    </submittedName>
</protein>
<organism evidence="2 3">
    <name type="scientific">Pleurodeles waltl</name>
    <name type="common">Iberian ribbed newt</name>
    <dbReference type="NCBI Taxonomy" id="8319"/>
    <lineage>
        <taxon>Eukaryota</taxon>
        <taxon>Metazoa</taxon>
        <taxon>Chordata</taxon>
        <taxon>Craniata</taxon>
        <taxon>Vertebrata</taxon>
        <taxon>Euteleostomi</taxon>
        <taxon>Amphibia</taxon>
        <taxon>Batrachia</taxon>
        <taxon>Caudata</taxon>
        <taxon>Salamandroidea</taxon>
        <taxon>Salamandridae</taxon>
        <taxon>Pleurodelinae</taxon>
        <taxon>Pleurodeles</taxon>
    </lineage>
</organism>
<keyword evidence="3" id="KW-1185">Reference proteome</keyword>
<feature type="region of interest" description="Disordered" evidence="1">
    <location>
        <begin position="1"/>
        <end position="138"/>
    </location>
</feature>